<dbReference type="Gene3D" id="3.10.100.10">
    <property type="entry name" value="Mannose-Binding Protein A, subunit A"/>
    <property type="match status" value="1"/>
</dbReference>
<evidence type="ECO:0000256" key="11">
    <source>
        <dbReference type="ARBA" id="ARBA00022974"/>
    </source>
</evidence>
<accession>A0AAV6GB89</accession>
<dbReference type="InterPro" id="IPR001231">
    <property type="entry name" value="CD44_antigen"/>
</dbReference>
<evidence type="ECO:0000256" key="16">
    <source>
        <dbReference type="ARBA" id="ARBA00023180"/>
    </source>
</evidence>
<feature type="compositionally biased region" description="Polar residues" evidence="25">
    <location>
        <begin position="182"/>
        <end position="193"/>
    </location>
</feature>
<feature type="compositionally biased region" description="Polar residues" evidence="25">
    <location>
        <begin position="321"/>
        <end position="333"/>
    </location>
</feature>
<dbReference type="Pfam" id="PF00193">
    <property type="entry name" value="Xlink"/>
    <property type="match status" value="1"/>
</dbReference>
<evidence type="ECO:0000256" key="7">
    <source>
        <dbReference type="ARBA" id="ARBA00022553"/>
    </source>
</evidence>
<keyword evidence="11" id="KW-0654">Proteoglycan</keyword>
<feature type="compositionally biased region" description="Low complexity" evidence="25">
    <location>
        <begin position="236"/>
        <end position="250"/>
    </location>
</feature>
<keyword evidence="8 26" id="KW-0812">Transmembrane</keyword>
<protein>
    <recommendedName>
        <fullName evidence="4">CD44 antigen</fullName>
    </recommendedName>
    <alternativeName>
        <fullName evidence="22">GP90 lymphocyte homing/adhesion receptor</fullName>
    </alternativeName>
    <alternativeName>
        <fullName evidence="21">HUTCH-I</fullName>
    </alternativeName>
    <alternativeName>
        <fullName evidence="23">Hermes antigen</fullName>
    </alternativeName>
    <alternativeName>
        <fullName evidence="20">Hyaluronate receptor</fullName>
    </alternativeName>
    <alternativeName>
        <fullName evidence="18">Phagocytic glycoprotein 1</fullName>
    </alternativeName>
    <alternativeName>
        <fullName evidence="19">Phagocytic glycoprotein I</fullName>
    </alternativeName>
</protein>
<feature type="compositionally biased region" description="Polar residues" evidence="25">
    <location>
        <begin position="138"/>
        <end position="161"/>
    </location>
</feature>
<dbReference type="SUPFAM" id="SSF56436">
    <property type="entry name" value="C-type lectin-like"/>
    <property type="match status" value="1"/>
</dbReference>
<proteinExistence type="predicted"/>
<dbReference type="InterPro" id="IPR016186">
    <property type="entry name" value="C-type_lectin-like/link_sf"/>
</dbReference>
<dbReference type="GO" id="GO:0070374">
    <property type="term" value="P:positive regulation of ERK1 and ERK2 cascade"/>
    <property type="evidence" value="ECO:0007669"/>
    <property type="project" value="TreeGrafter"/>
</dbReference>
<keyword evidence="7" id="KW-0597">Phosphoprotein</keyword>
<dbReference type="EMBL" id="JADWDJ010000014">
    <property type="protein sequence ID" value="KAG5270667.1"/>
    <property type="molecule type" value="Genomic_DNA"/>
</dbReference>
<evidence type="ECO:0000259" key="28">
    <source>
        <dbReference type="PROSITE" id="PS50963"/>
    </source>
</evidence>
<evidence type="ECO:0000256" key="21">
    <source>
        <dbReference type="ARBA" id="ARBA00031823"/>
    </source>
</evidence>
<keyword evidence="15" id="KW-0675">Receptor</keyword>
<sequence>MWNVFQFLTSGLLAVISPDASQVEYRSCSYAGVFHVRVSSNYSLTSQQADELCQSLYSSLATEDQIREAYSKGLDTCRYGWINDERMLMLQHELQPDCPSNGTGVMFLADTPESLSDAYCYDTSVTLDLDCEEAMAPQSVTPPDTQTTEESTAAVTSNPGPTDSVIEKATTDSSEGDDLETKNPTVQTDTETTPDAIEPIPEVQTPTGDPEDNKEDTTTPSKLIPTDADEVMEAIGVPVEPTTEEPTTVTKEGKEEAGDATTEANSEDSDGTDAAVGTDTATTDTATTDAATTSLDDTTTNSDLELPVSEDADDSFLLVNGTKSADVSTTTAPAGTLEPSEVNPSKQDEDEALALSTVSPVEGTTADTDTFTTSESEDTNAEGNPDSKEDSTTVVSPDDVPETTTETPADPDDVPETTTETPADPDVDLKEEIPNGNNISYGLPSPRGRMGPKDIESFTAPNPAAQEEGGTPAWLIIFSFVMSVGVLLCVFAAVGTRESWYGPLRQKVRGKDSSEETEKKAAVSLSTDQQQEMVTLMNRGPVQTNGRAEEFTVIALEEPPEKEFLA</sequence>
<keyword evidence="13 26" id="KW-0472">Membrane</keyword>
<evidence type="ECO:0000256" key="3">
    <source>
        <dbReference type="ARBA" id="ARBA00004613"/>
    </source>
</evidence>
<evidence type="ECO:0000256" key="24">
    <source>
        <dbReference type="PROSITE-ProRule" id="PRU00323"/>
    </source>
</evidence>
<reference evidence="29" key="1">
    <citation type="submission" date="2020-10" db="EMBL/GenBank/DDBJ databases">
        <title>Chromosome-scale genome assembly of the Allis shad, Alosa alosa.</title>
        <authorList>
            <person name="Margot Z."/>
            <person name="Christophe K."/>
            <person name="Cabau C."/>
            <person name="Louis A."/>
            <person name="Berthelot C."/>
            <person name="Parey E."/>
            <person name="Roest Crollius H."/>
            <person name="Montfort J."/>
            <person name="Robinson-Rechavi M."/>
            <person name="Bucao C."/>
            <person name="Bouchez O."/>
            <person name="Gislard M."/>
            <person name="Lluch J."/>
            <person name="Milhes M."/>
            <person name="Lampietro C."/>
            <person name="Lopez Roques C."/>
            <person name="Donnadieu C."/>
            <person name="Braasch I."/>
            <person name="Desvignes T."/>
            <person name="Postlethwait J."/>
            <person name="Bobe J."/>
            <person name="Guiguen Y."/>
        </authorList>
    </citation>
    <scope>NUCLEOTIDE SEQUENCE</scope>
    <source>
        <strain evidence="29">M-15738</strain>
        <tissue evidence="29">Blood</tissue>
    </source>
</reference>
<comment type="caution">
    <text evidence="29">The sequence shown here is derived from an EMBL/GenBank/DDBJ whole genome shotgun (WGS) entry which is preliminary data.</text>
</comment>
<name>A0AAV6GB89_9TELE</name>
<evidence type="ECO:0000256" key="20">
    <source>
        <dbReference type="ARBA" id="ARBA00031179"/>
    </source>
</evidence>
<dbReference type="PANTHER" id="PTHR10225:SF6">
    <property type="entry name" value="CD44 ANTIGEN"/>
    <property type="match status" value="1"/>
</dbReference>
<keyword evidence="6" id="KW-0964">Secreted</keyword>
<keyword evidence="14 24" id="KW-1015">Disulfide bond</keyword>
<evidence type="ECO:0000256" key="12">
    <source>
        <dbReference type="ARBA" id="ARBA00022989"/>
    </source>
</evidence>
<evidence type="ECO:0000256" key="5">
    <source>
        <dbReference type="ARBA" id="ARBA00022475"/>
    </source>
</evidence>
<dbReference type="PRINTS" id="PR00658">
    <property type="entry name" value="CD44"/>
</dbReference>
<feature type="disulfide bond" evidence="24">
    <location>
        <begin position="77"/>
        <end position="98"/>
    </location>
</feature>
<keyword evidence="30" id="KW-1185">Reference proteome</keyword>
<dbReference type="GO" id="GO:0007155">
    <property type="term" value="P:cell adhesion"/>
    <property type="evidence" value="ECO:0007669"/>
    <property type="project" value="UniProtKB-KW"/>
</dbReference>
<keyword evidence="17" id="KW-0966">Cell projection</keyword>
<evidence type="ECO:0000256" key="18">
    <source>
        <dbReference type="ARBA" id="ARBA00029917"/>
    </source>
</evidence>
<dbReference type="GO" id="GO:0016323">
    <property type="term" value="C:basolateral plasma membrane"/>
    <property type="evidence" value="ECO:0007669"/>
    <property type="project" value="TreeGrafter"/>
</dbReference>
<evidence type="ECO:0000256" key="17">
    <source>
        <dbReference type="ARBA" id="ARBA00023273"/>
    </source>
</evidence>
<comment type="caution">
    <text evidence="24">Lacks conserved residue(s) required for the propagation of feature annotation.</text>
</comment>
<evidence type="ECO:0000256" key="22">
    <source>
        <dbReference type="ARBA" id="ARBA00032514"/>
    </source>
</evidence>
<dbReference type="GO" id="GO:0004896">
    <property type="term" value="F:cytokine receptor activity"/>
    <property type="evidence" value="ECO:0007669"/>
    <property type="project" value="TreeGrafter"/>
</dbReference>
<feature type="signal peptide" evidence="27">
    <location>
        <begin position="1"/>
        <end position="22"/>
    </location>
</feature>
<keyword evidence="10" id="KW-0130">Cell adhesion</keyword>
<evidence type="ECO:0000256" key="26">
    <source>
        <dbReference type="SAM" id="Phobius"/>
    </source>
</evidence>
<organism evidence="29 30">
    <name type="scientific">Alosa alosa</name>
    <name type="common">allis shad</name>
    <dbReference type="NCBI Taxonomy" id="278164"/>
    <lineage>
        <taxon>Eukaryota</taxon>
        <taxon>Metazoa</taxon>
        <taxon>Chordata</taxon>
        <taxon>Craniata</taxon>
        <taxon>Vertebrata</taxon>
        <taxon>Euteleostomi</taxon>
        <taxon>Actinopterygii</taxon>
        <taxon>Neopterygii</taxon>
        <taxon>Teleostei</taxon>
        <taxon>Clupei</taxon>
        <taxon>Clupeiformes</taxon>
        <taxon>Clupeoidei</taxon>
        <taxon>Clupeidae</taxon>
        <taxon>Alosa</taxon>
    </lineage>
</organism>
<dbReference type="SMART" id="SM00445">
    <property type="entry name" value="LINK"/>
    <property type="match status" value="1"/>
</dbReference>
<feature type="compositionally biased region" description="Basic and acidic residues" evidence="25">
    <location>
        <begin position="509"/>
        <end position="521"/>
    </location>
</feature>
<evidence type="ECO:0000256" key="9">
    <source>
        <dbReference type="ARBA" id="ARBA00022729"/>
    </source>
</evidence>
<keyword evidence="9 27" id="KW-0732">Signal</keyword>
<dbReference type="GO" id="GO:0005576">
    <property type="term" value="C:extracellular region"/>
    <property type="evidence" value="ECO:0007669"/>
    <property type="project" value="UniProtKB-SubCell"/>
</dbReference>
<keyword evidence="5" id="KW-1003">Cell membrane</keyword>
<evidence type="ECO:0000256" key="1">
    <source>
        <dbReference type="ARBA" id="ARBA00004105"/>
    </source>
</evidence>
<keyword evidence="16" id="KW-0325">Glycoprotein</keyword>
<evidence type="ECO:0000256" key="6">
    <source>
        <dbReference type="ARBA" id="ARBA00022525"/>
    </source>
</evidence>
<evidence type="ECO:0000256" key="10">
    <source>
        <dbReference type="ARBA" id="ARBA00022889"/>
    </source>
</evidence>
<evidence type="ECO:0000256" key="8">
    <source>
        <dbReference type="ARBA" id="ARBA00022692"/>
    </source>
</evidence>
<dbReference type="InterPro" id="IPR016187">
    <property type="entry name" value="CTDL_fold"/>
</dbReference>
<evidence type="ECO:0000256" key="25">
    <source>
        <dbReference type="SAM" id="MobiDB-lite"/>
    </source>
</evidence>
<dbReference type="GO" id="GO:0005540">
    <property type="term" value="F:hyaluronic acid binding"/>
    <property type="evidence" value="ECO:0007669"/>
    <property type="project" value="InterPro"/>
</dbReference>
<dbReference type="PANTHER" id="PTHR10225">
    <property type="entry name" value="HYALURONAN RECEPTOR"/>
    <property type="match status" value="1"/>
</dbReference>
<comment type="subcellular location">
    <subcellularLocation>
        <location evidence="2">Cell membrane</location>
        <topology evidence="2">Single-pass type I membrane protein</topology>
    </subcellularLocation>
    <subcellularLocation>
        <location evidence="1">Cell projection</location>
        <location evidence="1">Microvillus</location>
    </subcellularLocation>
    <subcellularLocation>
        <location evidence="3">Secreted</location>
    </subcellularLocation>
</comment>
<feature type="chain" id="PRO_5043462100" description="CD44 antigen" evidence="27">
    <location>
        <begin position="23"/>
        <end position="566"/>
    </location>
</feature>
<feature type="compositionally biased region" description="Low complexity" evidence="25">
    <location>
        <begin position="364"/>
        <end position="374"/>
    </location>
</feature>
<dbReference type="Proteomes" id="UP000823561">
    <property type="component" value="Chromosome 14"/>
</dbReference>
<dbReference type="InterPro" id="IPR043210">
    <property type="entry name" value="CD44_antigen-like"/>
</dbReference>
<evidence type="ECO:0000256" key="27">
    <source>
        <dbReference type="SAM" id="SignalP"/>
    </source>
</evidence>
<feature type="transmembrane region" description="Helical" evidence="26">
    <location>
        <begin position="473"/>
        <end position="495"/>
    </location>
</feature>
<dbReference type="GO" id="GO:0006954">
    <property type="term" value="P:inflammatory response"/>
    <property type="evidence" value="ECO:0007669"/>
    <property type="project" value="TreeGrafter"/>
</dbReference>
<evidence type="ECO:0000256" key="15">
    <source>
        <dbReference type="ARBA" id="ARBA00023170"/>
    </source>
</evidence>
<keyword evidence="12 26" id="KW-1133">Transmembrane helix</keyword>
<evidence type="ECO:0000256" key="19">
    <source>
        <dbReference type="ARBA" id="ARBA00029928"/>
    </source>
</evidence>
<feature type="compositionally biased region" description="Low complexity" evidence="25">
    <location>
        <begin position="272"/>
        <end position="300"/>
    </location>
</feature>
<gene>
    <name evidence="29" type="ORF">AALO_G00195190</name>
</gene>
<evidence type="ECO:0000256" key="4">
    <source>
        <dbReference type="ARBA" id="ARBA00020474"/>
    </source>
</evidence>
<dbReference type="GO" id="GO:0005902">
    <property type="term" value="C:microvillus"/>
    <property type="evidence" value="ECO:0007669"/>
    <property type="project" value="UniProtKB-SubCell"/>
</dbReference>
<evidence type="ECO:0000256" key="23">
    <source>
        <dbReference type="ARBA" id="ARBA00032917"/>
    </source>
</evidence>
<evidence type="ECO:0000256" key="2">
    <source>
        <dbReference type="ARBA" id="ARBA00004251"/>
    </source>
</evidence>
<dbReference type="AlphaFoldDB" id="A0AAV6GB89"/>
<dbReference type="InterPro" id="IPR000538">
    <property type="entry name" value="Link_dom"/>
</dbReference>
<evidence type="ECO:0000256" key="14">
    <source>
        <dbReference type="ARBA" id="ARBA00023157"/>
    </source>
</evidence>
<evidence type="ECO:0000313" key="30">
    <source>
        <dbReference type="Proteomes" id="UP000823561"/>
    </source>
</evidence>
<evidence type="ECO:0000256" key="13">
    <source>
        <dbReference type="ARBA" id="ARBA00023136"/>
    </source>
</evidence>
<evidence type="ECO:0000313" key="29">
    <source>
        <dbReference type="EMBL" id="KAG5270667.1"/>
    </source>
</evidence>
<feature type="region of interest" description="Disordered" evidence="25">
    <location>
        <begin position="509"/>
        <end position="529"/>
    </location>
</feature>
<feature type="domain" description="Link" evidence="28">
    <location>
        <begin position="32"/>
        <end position="122"/>
    </location>
</feature>
<feature type="region of interest" description="Disordered" evidence="25">
    <location>
        <begin position="137"/>
        <end position="447"/>
    </location>
</feature>
<dbReference type="PROSITE" id="PS50963">
    <property type="entry name" value="LINK_2"/>
    <property type="match status" value="1"/>
</dbReference>
<dbReference type="GO" id="GO:0035692">
    <property type="term" value="C:macrophage migration inhibitory factor receptor complex"/>
    <property type="evidence" value="ECO:0007669"/>
    <property type="project" value="TreeGrafter"/>
</dbReference>